<dbReference type="GO" id="GO:1990077">
    <property type="term" value="C:primosome complex"/>
    <property type="evidence" value="ECO:0007669"/>
    <property type="project" value="UniProtKB-KW"/>
</dbReference>
<organism evidence="14 15">
    <name type="scientific">Campylobacter upsaliensis</name>
    <dbReference type="NCBI Taxonomy" id="28080"/>
    <lineage>
        <taxon>Bacteria</taxon>
        <taxon>Pseudomonadati</taxon>
        <taxon>Campylobacterota</taxon>
        <taxon>Epsilonproteobacteria</taxon>
        <taxon>Campylobacterales</taxon>
        <taxon>Campylobacteraceae</taxon>
        <taxon>Campylobacter</taxon>
    </lineage>
</organism>
<evidence type="ECO:0000313" key="14">
    <source>
        <dbReference type="EMBL" id="EAJ1621929.1"/>
    </source>
</evidence>
<dbReference type="PANTHER" id="PTHR30313">
    <property type="entry name" value="DNA PRIMASE"/>
    <property type="match status" value="1"/>
</dbReference>
<keyword evidence="5 12" id="KW-0235">DNA replication</keyword>
<dbReference type="SMART" id="SM00400">
    <property type="entry name" value="ZnF_CHCC"/>
    <property type="match status" value="1"/>
</dbReference>
<dbReference type="Gene3D" id="3.90.580.10">
    <property type="entry name" value="Zinc finger, CHC2-type domain"/>
    <property type="match status" value="1"/>
</dbReference>
<keyword evidence="3 12" id="KW-0808">Transferase</keyword>
<keyword evidence="4 12" id="KW-0548">Nucleotidyltransferase</keyword>
<dbReference type="EMBL" id="AABVLA010000014">
    <property type="protein sequence ID" value="EAJ1621929.1"/>
    <property type="molecule type" value="Genomic_DNA"/>
</dbReference>
<evidence type="ECO:0000256" key="3">
    <source>
        <dbReference type="ARBA" id="ARBA00022679"/>
    </source>
</evidence>
<dbReference type="GO" id="GO:0008270">
    <property type="term" value="F:zinc ion binding"/>
    <property type="evidence" value="ECO:0007669"/>
    <property type="project" value="UniProtKB-UniRule"/>
</dbReference>
<dbReference type="Gene3D" id="3.90.980.10">
    <property type="entry name" value="DNA primase, catalytic core, N-terminal domain"/>
    <property type="match status" value="1"/>
</dbReference>
<keyword evidence="11 12" id="KW-0804">Transcription</keyword>
<comment type="similarity">
    <text evidence="12">Belongs to the DnaG primase family.</text>
</comment>
<keyword evidence="15" id="KW-1185">Reference proteome</keyword>
<comment type="function">
    <text evidence="12">RNA polymerase that catalyzes the synthesis of short RNA molecules used as primers for DNA polymerase during DNA replication.</text>
</comment>
<evidence type="ECO:0000256" key="10">
    <source>
        <dbReference type="ARBA" id="ARBA00023125"/>
    </source>
</evidence>
<dbReference type="Proteomes" id="UP000535305">
    <property type="component" value="Unassembled WGS sequence"/>
</dbReference>
<evidence type="ECO:0000256" key="11">
    <source>
        <dbReference type="ARBA" id="ARBA00023163"/>
    </source>
</evidence>
<comment type="cofactor">
    <cofactor evidence="12">
        <name>Zn(2+)</name>
        <dbReference type="ChEBI" id="CHEBI:29105"/>
    </cofactor>
    <text evidence="12">Binds 1 zinc ion per monomer.</text>
</comment>
<comment type="caution">
    <text evidence="14">The sequence shown here is derived from an EMBL/GenBank/DDBJ whole genome shotgun (WGS) entry which is preliminary data.</text>
</comment>
<dbReference type="InterPro" id="IPR037068">
    <property type="entry name" value="DNA_primase_core_N_sf"/>
</dbReference>
<dbReference type="NCBIfam" id="TIGR01391">
    <property type="entry name" value="dnaG"/>
    <property type="match status" value="1"/>
</dbReference>
<dbReference type="AlphaFoldDB" id="A0A7U8B368"/>
<dbReference type="InterPro" id="IPR006295">
    <property type="entry name" value="DNA_primase_DnaG"/>
</dbReference>
<evidence type="ECO:0000256" key="1">
    <source>
        <dbReference type="ARBA" id="ARBA00022478"/>
    </source>
</evidence>
<protein>
    <recommendedName>
        <fullName evidence="12">DNA primase</fullName>
        <ecNumber evidence="12">2.7.7.101</ecNumber>
    </recommendedName>
</protein>
<dbReference type="InterPro" id="IPR050219">
    <property type="entry name" value="DnaG_primase"/>
</dbReference>
<comment type="subunit">
    <text evidence="12">Monomer. Interacts with DnaB.</text>
</comment>
<comment type="catalytic activity">
    <reaction evidence="12">
        <text>ssDNA + n NTP = ssDNA/pppN(pN)n-1 hybrid + (n-1) diphosphate.</text>
        <dbReference type="EC" id="2.7.7.101"/>
    </reaction>
</comment>
<dbReference type="HAMAP" id="MF_00974">
    <property type="entry name" value="DNA_primase_DnaG"/>
    <property type="match status" value="1"/>
</dbReference>
<dbReference type="SUPFAM" id="SSF57783">
    <property type="entry name" value="Zinc beta-ribbon"/>
    <property type="match status" value="1"/>
</dbReference>
<evidence type="ECO:0000256" key="12">
    <source>
        <dbReference type="HAMAP-Rule" id="MF_00974"/>
    </source>
</evidence>
<keyword evidence="8 12" id="KW-0862">Zinc</keyword>
<dbReference type="InterPro" id="IPR006171">
    <property type="entry name" value="TOPRIM_dom"/>
</dbReference>
<dbReference type="GO" id="GO:0000428">
    <property type="term" value="C:DNA-directed RNA polymerase complex"/>
    <property type="evidence" value="ECO:0007669"/>
    <property type="project" value="UniProtKB-KW"/>
</dbReference>
<dbReference type="InterPro" id="IPR030846">
    <property type="entry name" value="DnaG_bac"/>
</dbReference>
<dbReference type="Gene3D" id="3.40.1360.10">
    <property type="match status" value="1"/>
</dbReference>
<evidence type="ECO:0000256" key="9">
    <source>
        <dbReference type="ARBA" id="ARBA00022842"/>
    </source>
</evidence>
<dbReference type="EC" id="2.7.7.101" evidence="12"/>
<keyword evidence="2 12" id="KW-0639">Primosome</keyword>
<keyword evidence="6 12" id="KW-0479">Metal-binding</keyword>
<feature type="domain" description="Toprim" evidence="13">
    <location>
        <begin position="258"/>
        <end position="343"/>
    </location>
</feature>
<comment type="domain">
    <text evidence="12">Contains an N-terminal zinc-binding domain, a central core domain that contains the primase activity, and a C-terminal DnaB-binding domain.</text>
</comment>
<evidence type="ECO:0000313" key="15">
    <source>
        <dbReference type="Proteomes" id="UP000535305"/>
    </source>
</evidence>
<keyword evidence="9" id="KW-0460">Magnesium</keyword>
<gene>
    <name evidence="12 14" type="primary">dnaG</name>
    <name evidence="14" type="ORF">CT510_04555</name>
</gene>
<keyword evidence="1 12" id="KW-0240">DNA-directed RNA polymerase</keyword>
<evidence type="ECO:0000256" key="7">
    <source>
        <dbReference type="ARBA" id="ARBA00022771"/>
    </source>
</evidence>
<accession>A0A7U8B368</accession>
<keyword evidence="7 12" id="KW-0863">Zinc-finger</keyword>
<evidence type="ECO:0000259" key="13">
    <source>
        <dbReference type="PROSITE" id="PS50880"/>
    </source>
</evidence>
<dbReference type="SMART" id="SM00493">
    <property type="entry name" value="TOPRIM"/>
    <property type="match status" value="1"/>
</dbReference>
<dbReference type="GO" id="GO:0006269">
    <property type="term" value="P:DNA replication, synthesis of primer"/>
    <property type="evidence" value="ECO:0007669"/>
    <property type="project" value="UniProtKB-UniRule"/>
</dbReference>
<evidence type="ECO:0000256" key="6">
    <source>
        <dbReference type="ARBA" id="ARBA00022723"/>
    </source>
</evidence>
<dbReference type="InterPro" id="IPR034151">
    <property type="entry name" value="TOPRIM_DnaG_bac"/>
</dbReference>
<dbReference type="GO" id="GO:0003677">
    <property type="term" value="F:DNA binding"/>
    <property type="evidence" value="ECO:0007669"/>
    <property type="project" value="UniProtKB-KW"/>
</dbReference>
<dbReference type="GO" id="GO:0003899">
    <property type="term" value="F:DNA-directed RNA polymerase activity"/>
    <property type="evidence" value="ECO:0007669"/>
    <property type="project" value="UniProtKB-UniRule"/>
</dbReference>
<dbReference type="SUPFAM" id="SSF56731">
    <property type="entry name" value="DNA primase core"/>
    <property type="match status" value="1"/>
</dbReference>
<dbReference type="CDD" id="cd03364">
    <property type="entry name" value="TOPRIM_DnaG_primases"/>
    <property type="match status" value="1"/>
</dbReference>
<reference evidence="14 15" key="1">
    <citation type="submission" date="2018-06" db="EMBL/GenBank/DDBJ databases">
        <authorList>
            <consortium name="PulseNet: The National Subtyping Network for Foodborne Disease Surveillance"/>
            <person name="Tarr C.L."/>
            <person name="Trees E."/>
            <person name="Katz L.S."/>
            <person name="Carleton-Romer H.A."/>
            <person name="Stroika S."/>
            <person name="Kucerova Z."/>
            <person name="Roache K.F."/>
            <person name="Sabol A.L."/>
            <person name="Besser J."/>
            <person name="Gerner-Smidt P."/>
        </authorList>
    </citation>
    <scope>NUCLEOTIDE SEQUENCE [LARGE SCALE GENOMIC DNA]</scope>
    <source>
        <strain evidence="14 15">PNUSAC003104</strain>
    </source>
</reference>
<dbReference type="PROSITE" id="PS50880">
    <property type="entry name" value="TOPRIM"/>
    <property type="match status" value="1"/>
</dbReference>
<sequence>MLLLAKIAIFALKSKLNKRKIVDLQEFKSRIDIVRIIESFIVLRKEGAFYKANCPFHAEKTASFVINVNKGYWHCFGCGKGGDAIKFLQDYKNLNFSEAVAEVAKLENIEFSFNSTQKEEFDFLKELNEYFKANFNEETLAFCKKRGLDESDIGEFELGYTGELEGLVRFLKAKNYLSLAKKLGYIKENQRGFYSLFVKRLSFVIKDSFGRVRGFSTRELKGGGKLGKYVNSLNSEIFNKSFLLYGFDKAKDYARLSKKLYLCEGFFDAIALQKAGFKSAVASSGTAFTLSHLSLIKRLNVENLELVFVPDKDKAGYEAVQKALWLCFENEFFKLSVMVCKKNVKDIGEFMQKYDIKSLALHTYEGLEFYIKFAMQNAENSEAKHALFIKLKKMIEGVSNFYLKNELYEKAALYLGVDKKEFLKAKRAFKEGEENQRQILQIIKSALNDEDFKERLIYYAGEFLDREFFNDEARKRELLANESVEIYAKNKQNEALKAFVLSRLYKQKESEKEPLKLKELASKIAQLKSEV</sequence>
<dbReference type="InterPro" id="IPR002694">
    <property type="entry name" value="Znf_CHC2"/>
</dbReference>
<dbReference type="Pfam" id="PF08275">
    <property type="entry name" value="DNAG_N"/>
    <property type="match status" value="1"/>
</dbReference>
<keyword evidence="10 12" id="KW-0238">DNA-binding</keyword>
<name>A0A7U8B368_CAMUP</name>
<evidence type="ECO:0000256" key="2">
    <source>
        <dbReference type="ARBA" id="ARBA00022515"/>
    </source>
</evidence>
<dbReference type="GO" id="GO:0005737">
    <property type="term" value="C:cytoplasm"/>
    <property type="evidence" value="ECO:0007669"/>
    <property type="project" value="TreeGrafter"/>
</dbReference>
<dbReference type="Pfam" id="PF13155">
    <property type="entry name" value="Toprim_2"/>
    <property type="match status" value="1"/>
</dbReference>
<dbReference type="PANTHER" id="PTHR30313:SF2">
    <property type="entry name" value="DNA PRIMASE"/>
    <property type="match status" value="1"/>
</dbReference>
<proteinExistence type="inferred from homology"/>
<evidence type="ECO:0000256" key="4">
    <source>
        <dbReference type="ARBA" id="ARBA00022695"/>
    </source>
</evidence>
<feature type="zinc finger region" description="CHC2-type" evidence="12">
    <location>
        <begin position="54"/>
        <end position="78"/>
    </location>
</feature>
<dbReference type="Pfam" id="PF01807">
    <property type="entry name" value="Zn_ribbon_DnaG"/>
    <property type="match status" value="1"/>
</dbReference>
<dbReference type="InterPro" id="IPR036977">
    <property type="entry name" value="DNA_primase_Znf_CHC2"/>
</dbReference>
<evidence type="ECO:0000256" key="5">
    <source>
        <dbReference type="ARBA" id="ARBA00022705"/>
    </source>
</evidence>
<evidence type="ECO:0000256" key="8">
    <source>
        <dbReference type="ARBA" id="ARBA00022833"/>
    </source>
</evidence>
<dbReference type="InterPro" id="IPR013264">
    <property type="entry name" value="DNAG_N"/>
</dbReference>